<dbReference type="AlphaFoldDB" id="K8NYQ4"/>
<dbReference type="RefSeq" id="WP_002713609.1">
    <property type="nucleotide sequence ID" value="NZ_KB375281.1"/>
</dbReference>
<evidence type="ECO:0000313" key="4">
    <source>
        <dbReference type="EMBL" id="EKS33619.1"/>
    </source>
</evidence>
<name>K8NYQ4_9BRAD</name>
<dbReference type="EMBL" id="AGWY01000012">
    <property type="protein sequence ID" value="EKS33619.1"/>
    <property type="molecule type" value="Genomic_DNA"/>
</dbReference>
<evidence type="ECO:0000256" key="1">
    <source>
        <dbReference type="HAMAP-Rule" id="MF_00095"/>
    </source>
</evidence>
<proteinExistence type="inferred from homology"/>
<feature type="domain" description="SfsA N-terminal OB" evidence="3">
    <location>
        <begin position="13"/>
        <end position="73"/>
    </location>
</feature>
<dbReference type="HAMAP" id="MF_00095">
    <property type="entry name" value="SfsA"/>
    <property type="match status" value="1"/>
</dbReference>
<dbReference type="OrthoDB" id="9802365at2"/>
<sequence>MRFGSKLVPATLIRRYKRFLADVQLADGSVITAHVANPGAMTGLQAEGARVWLSRSPSLARKLPYSWELIEADFGSGAELTGVNTLHPNPIVAEALAAGTIPELTGYATIRREVKYGRVINGKGSRIDFLLEDPARPPCYVEVKNVHLMRRAGIAEFPDSVTARGAKHLDELAGMAASGARAVMVFVIQIGSAQSFALARDIDPAYARAFDKARKSGVEALAWTCRLTCDEIRLDRSVPIED</sequence>
<dbReference type="PANTHER" id="PTHR30545:SF2">
    <property type="entry name" value="SUGAR FERMENTATION STIMULATION PROTEIN A"/>
    <property type="match status" value="1"/>
</dbReference>
<accession>K8NYQ4</accession>
<dbReference type="NCBIfam" id="TIGR00230">
    <property type="entry name" value="sfsA"/>
    <property type="match status" value="1"/>
</dbReference>
<keyword evidence="5" id="KW-1185">Reference proteome</keyword>
<evidence type="ECO:0000259" key="2">
    <source>
        <dbReference type="Pfam" id="PF03749"/>
    </source>
</evidence>
<dbReference type="Pfam" id="PF17746">
    <property type="entry name" value="SfsA_N"/>
    <property type="match status" value="1"/>
</dbReference>
<dbReference type="Proteomes" id="UP000001095">
    <property type="component" value="Unassembled WGS sequence"/>
</dbReference>
<protein>
    <recommendedName>
        <fullName evidence="1">Sugar fermentation stimulation protein homolog</fullName>
    </recommendedName>
</protein>
<evidence type="ECO:0000313" key="5">
    <source>
        <dbReference type="Proteomes" id="UP000001095"/>
    </source>
</evidence>
<comment type="caution">
    <text evidence="4">The sequence shown here is derived from an EMBL/GenBank/DDBJ whole genome shotgun (WGS) entry which is preliminary data.</text>
</comment>
<organism evidence="4 5">
    <name type="scientific">Afipia clevelandensis ATCC 49720</name>
    <dbReference type="NCBI Taxonomy" id="883079"/>
    <lineage>
        <taxon>Bacteria</taxon>
        <taxon>Pseudomonadati</taxon>
        <taxon>Pseudomonadota</taxon>
        <taxon>Alphaproteobacteria</taxon>
        <taxon>Hyphomicrobiales</taxon>
        <taxon>Nitrobacteraceae</taxon>
        <taxon>Afipia</taxon>
    </lineage>
</organism>
<dbReference type="Pfam" id="PF03749">
    <property type="entry name" value="SfsA"/>
    <property type="match status" value="1"/>
</dbReference>
<dbReference type="Gene3D" id="3.40.1350.60">
    <property type="match status" value="1"/>
</dbReference>
<dbReference type="InterPro" id="IPR040452">
    <property type="entry name" value="SfsA_C"/>
</dbReference>
<dbReference type="PANTHER" id="PTHR30545">
    <property type="entry name" value="SUGAR FERMENTATION STIMULATION PROTEIN A"/>
    <property type="match status" value="1"/>
</dbReference>
<evidence type="ECO:0000259" key="3">
    <source>
        <dbReference type="Pfam" id="PF17746"/>
    </source>
</evidence>
<dbReference type="PATRIC" id="fig|883079.3.peg.2792"/>
<dbReference type="HOGENOM" id="CLU_052299_2_0_5"/>
<dbReference type="Gene3D" id="2.40.50.580">
    <property type="match status" value="1"/>
</dbReference>
<comment type="similarity">
    <text evidence="1">Belongs to the SfsA family.</text>
</comment>
<dbReference type="InterPro" id="IPR005224">
    <property type="entry name" value="SfsA"/>
</dbReference>
<dbReference type="CDD" id="cd22359">
    <property type="entry name" value="SfsA-like_bacterial"/>
    <property type="match status" value="1"/>
</dbReference>
<feature type="domain" description="Sugar fermentation stimulation protein C-terminal" evidence="2">
    <location>
        <begin position="87"/>
        <end position="228"/>
    </location>
</feature>
<gene>
    <name evidence="1" type="primary">sfsA</name>
    <name evidence="4" type="ORF">HMPREF9696_02739</name>
</gene>
<dbReference type="GO" id="GO:0003677">
    <property type="term" value="F:DNA binding"/>
    <property type="evidence" value="ECO:0007669"/>
    <property type="project" value="InterPro"/>
</dbReference>
<reference evidence="4 5" key="1">
    <citation type="submission" date="2012-04" db="EMBL/GenBank/DDBJ databases">
        <title>The Genome Sequence of Afipia clevelandensis ATCC 49720.</title>
        <authorList>
            <consortium name="The Broad Institute Genome Sequencing Platform"/>
            <person name="Earl A."/>
            <person name="Ward D."/>
            <person name="Feldgarden M."/>
            <person name="Gevers D."/>
            <person name="Huys G."/>
            <person name="Walker B."/>
            <person name="Young S.K."/>
            <person name="Zeng Q."/>
            <person name="Gargeya S."/>
            <person name="Fitzgerald M."/>
            <person name="Haas B."/>
            <person name="Abouelleil A."/>
            <person name="Alvarado L."/>
            <person name="Arachchi H.M."/>
            <person name="Berlin A."/>
            <person name="Chapman S.B."/>
            <person name="Goldberg J."/>
            <person name="Griggs A."/>
            <person name="Gujja S."/>
            <person name="Hansen M."/>
            <person name="Howarth C."/>
            <person name="Imamovic A."/>
            <person name="Larimer J."/>
            <person name="McCowen C."/>
            <person name="Montmayeur A."/>
            <person name="Murphy C."/>
            <person name="Neiman D."/>
            <person name="Pearson M."/>
            <person name="Priest M."/>
            <person name="Roberts A."/>
            <person name="Saif S."/>
            <person name="Shea T."/>
            <person name="Sisk P."/>
            <person name="Sykes S."/>
            <person name="Wortman J."/>
            <person name="Nusbaum C."/>
            <person name="Birren B."/>
        </authorList>
    </citation>
    <scope>NUCLEOTIDE SEQUENCE [LARGE SCALE GENOMIC DNA]</scope>
    <source>
        <strain evidence="4 5">ATCC 49720</strain>
    </source>
</reference>
<dbReference type="InterPro" id="IPR041465">
    <property type="entry name" value="SfsA_N"/>
</dbReference>